<dbReference type="EMBL" id="FOBH01000004">
    <property type="protein sequence ID" value="SEL02450.1"/>
    <property type="molecule type" value="Genomic_DNA"/>
</dbReference>
<keyword evidence="4" id="KW-1185">Reference proteome</keyword>
<dbReference type="AlphaFoldDB" id="A0A1H7LU37"/>
<dbReference type="InterPro" id="IPR044922">
    <property type="entry name" value="DUF2063_N_sf"/>
</dbReference>
<dbReference type="InterPro" id="IPR054098">
    <property type="entry name" value="NGO1945-like_C"/>
</dbReference>
<feature type="domain" description="NGO1945-like C-terminal" evidence="2">
    <location>
        <begin position="152"/>
        <end position="244"/>
    </location>
</feature>
<gene>
    <name evidence="3" type="ORF">SAMN05216387_104165</name>
</gene>
<evidence type="ECO:0000259" key="2">
    <source>
        <dbReference type="Pfam" id="PF22106"/>
    </source>
</evidence>
<reference evidence="3 4" key="1">
    <citation type="submission" date="2016-10" db="EMBL/GenBank/DDBJ databases">
        <authorList>
            <person name="de Groot N.N."/>
        </authorList>
    </citation>
    <scope>NUCLEOTIDE SEQUENCE [LARGE SCALE GENOMIC DNA]</scope>
    <source>
        <strain evidence="3 4">Nv1</strain>
    </source>
</reference>
<sequence>MQVMARLLPEFQRFQYAFTSHIRNPRANPCPPGIEARRMRIYRSLVYKNLESFLLNCFPVLRKVLGERRWARLVRDFLADHHSCSPLFHEIPQEFMRFLQTDGAVPATYPKFVLELGHYEWIELVLFTSSDTPDWEVIDPAGNLLEKRPVLNPVLANLRYSWPVHRIAPRIKILPAETYLLVFRDAGDQVQFTEINAFTSRLLHLLESADYTGQTALEIIATESQHPSPEVVIQGGVKIMRDLRMRGAFLGTTSCE</sequence>
<evidence type="ECO:0000259" key="1">
    <source>
        <dbReference type="Pfam" id="PF09836"/>
    </source>
</evidence>
<accession>A0A1H7LU37</accession>
<dbReference type="STRING" id="1233.SAMN05216387_104165"/>
<protein>
    <submittedName>
        <fullName evidence="3">Uncharacterized protein</fullName>
    </submittedName>
</protein>
<organism evidence="3 4">
    <name type="scientific">Nitrosovibrio tenuis</name>
    <dbReference type="NCBI Taxonomy" id="1233"/>
    <lineage>
        <taxon>Bacteria</taxon>
        <taxon>Pseudomonadati</taxon>
        <taxon>Pseudomonadota</taxon>
        <taxon>Betaproteobacteria</taxon>
        <taxon>Nitrosomonadales</taxon>
        <taxon>Nitrosomonadaceae</taxon>
        <taxon>Nitrosovibrio</taxon>
    </lineage>
</organism>
<dbReference type="Gene3D" id="3.90.930.50">
    <property type="match status" value="1"/>
</dbReference>
<proteinExistence type="predicted"/>
<evidence type="ECO:0000313" key="3">
    <source>
        <dbReference type="EMBL" id="SEL02450.1"/>
    </source>
</evidence>
<dbReference type="Pfam" id="PF22106">
    <property type="entry name" value="NGO1945_C"/>
    <property type="match status" value="1"/>
</dbReference>
<evidence type="ECO:0000313" key="4">
    <source>
        <dbReference type="Proteomes" id="UP000198620"/>
    </source>
</evidence>
<feature type="domain" description="Putative DNA-binding" evidence="1">
    <location>
        <begin position="14"/>
        <end position="99"/>
    </location>
</feature>
<name>A0A1H7LU37_9PROT</name>
<dbReference type="InterPro" id="IPR018640">
    <property type="entry name" value="DUF2063"/>
</dbReference>
<dbReference type="Gene3D" id="1.10.150.690">
    <property type="entry name" value="DUF2063"/>
    <property type="match status" value="1"/>
</dbReference>
<dbReference type="Pfam" id="PF09836">
    <property type="entry name" value="DUF2063"/>
    <property type="match status" value="1"/>
</dbReference>
<dbReference type="Proteomes" id="UP000198620">
    <property type="component" value="Unassembled WGS sequence"/>
</dbReference>